<dbReference type="PANTHER" id="PTHR12151">
    <property type="entry name" value="ELECTRON TRANSPORT PROTIN SCO1/SENC FAMILY MEMBER"/>
    <property type="match status" value="1"/>
</dbReference>
<feature type="signal peptide" evidence="3">
    <location>
        <begin position="1"/>
        <end position="19"/>
    </location>
</feature>
<dbReference type="Pfam" id="PF02630">
    <property type="entry name" value="SCO1-SenC"/>
    <property type="match status" value="1"/>
</dbReference>
<evidence type="ECO:0000313" key="6">
    <source>
        <dbReference type="Proteomes" id="UP001281305"/>
    </source>
</evidence>
<keyword evidence="2" id="KW-0186">Copper</keyword>
<dbReference type="Gene3D" id="3.40.30.10">
    <property type="entry name" value="Glutaredoxin"/>
    <property type="match status" value="1"/>
</dbReference>
<keyword evidence="6" id="KW-1185">Reference proteome</keyword>
<dbReference type="SUPFAM" id="SSF52833">
    <property type="entry name" value="Thioredoxin-like"/>
    <property type="match status" value="1"/>
</dbReference>
<comment type="similarity">
    <text evidence="1">Belongs to the SCO1/2 family.</text>
</comment>
<dbReference type="RefSeq" id="WP_317055040.1">
    <property type="nucleotide sequence ID" value="NZ_CP146606.1"/>
</dbReference>
<feature type="chain" id="PRO_5046291624" evidence="3">
    <location>
        <begin position="20"/>
        <end position="213"/>
    </location>
</feature>
<name>A0ABZ2TGD8_9RHOB</name>
<reference evidence="5 6" key="1">
    <citation type="submission" date="2024-02" db="EMBL/GenBank/DDBJ databases">
        <title>Roseovarius strain W115 nov., isolated from a marine algae.</title>
        <authorList>
            <person name="Lee M.W."/>
            <person name="Lee J.K."/>
            <person name="Kim J.M."/>
            <person name="Choi D.G."/>
            <person name="Baek J.H."/>
            <person name="Bayburt H."/>
            <person name="Jung J.J."/>
            <person name="Han D.M."/>
            <person name="Jeon C.O."/>
        </authorList>
    </citation>
    <scope>NUCLEOTIDE SEQUENCE [LARGE SCALE GENOMIC DNA]</scope>
    <source>
        <strain evidence="5 6">W115</strain>
    </source>
</reference>
<dbReference type="InterPro" id="IPR013766">
    <property type="entry name" value="Thioredoxin_domain"/>
</dbReference>
<evidence type="ECO:0000256" key="2">
    <source>
        <dbReference type="ARBA" id="ARBA00023008"/>
    </source>
</evidence>
<dbReference type="EMBL" id="CP146606">
    <property type="protein sequence ID" value="WYK18354.1"/>
    <property type="molecule type" value="Genomic_DNA"/>
</dbReference>
<gene>
    <name evidence="5" type="ORF">RZS32_000265</name>
</gene>
<feature type="domain" description="Thioredoxin" evidence="4">
    <location>
        <begin position="48"/>
        <end position="210"/>
    </location>
</feature>
<dbReference type="PANTHER" id="PTHR12151:SF25">
    <property type="entry name" value="LINALOOL DEHYDRATASE_ISOMERASE DOMAIN-CONTAINING PROTEIN"/>
    <property type="match status" value="1"/>
</dbReference>
<dbReference type="CDD" id="cd02968">
    <property type="entry name" value="SCO"/>
    <property type="match status" value="1"/>
</dbReference>
<dbReference type="InterPro" id="IPR036249">
    <property type="entry name" value="Thioredoxin-like_sf"/>
</dbReference>
<evidence type="ECO:0000256" key="1">
    <source>
        <dbReference type="ARBA" id="ARBA00010996"/>
    </source>
</evidence>
<accession>A0ABZ2TGD8</accession>
<proteinExistence type="inferred from homology"/>
<dbReference type="PROSITE" id="PS51352">
    <property type="entry name" value="THIOREDOXIN_2"/>
    <property type="match status" value="1"/>
</dbReference>
<evidence type="ECO:0000256" key="3">
    <source>
        <dbReference type="SAM" id="SignalP"/>
    </source>
</evidence>
<sequence>MKRVVSMLAAGSLAATAWAHDGHDHDGGTASSVISPDVEQALKEAPTALPWEVGGPFELVDHTGEARSQADPDGKYQLLFFGYANCPGICSAALPMMAQAAEQLETDGIEAQALVVTIDPKLDSLETMGPSLAKISDRLLGLTGTPEALGVAYEAYNVQFEHLFDDPQYGPIYSHGSFIYVLDPEGNVLTQVPPILPPEQVSQIVQKYVKAGS</sequence>
<keyword evidence="3" id="KW-0732">Signal</keyword>
<dbReference type="Proteomes" id="UP001281305">
    <property type="component" value="Chromosome"/>
</dbReference>
<protein>
    <submittedName>
        <fullName evidence="5">SCO family protein</fullName>
    </submittedName>
</protein>
<organism evidence="5 6">
    <name type="scientific">Roseovarius rhodophyticola</name>
    <dbReference type="NCBI Taxonomy" id="3080827"/>
    <lineage>
        <taxon>Bacteria</taxon>
        <taxon>Pseudomonadati</taxon>
        <taxon>Pseudomonadota</taxon>
        <taxon>Alphaproteobacteria</taxon>
        <taxon>Rhodobacterales</taxon>
        <taxon>Roseobacteraceae</taxon>
        <taxon>Roseovarius</taxon>
    </lineage>
</organism>
<dbReference type="InterPro" id="IPR003782">
    <property type="entry name" value="SCO1/SenC"/>
</dbReference>
<evidence type="ECO:0000313" key="5">
    <source>
        <dbReference type="EMBL" id="WYK18354.1"/>
    </source>
</evidence>
<evidence type="ECO:0000259" key="4">
    <source>
        <dbReference type="PROSITE" id="PS51352"/>
    </source>
</evidence>